<dbReference type="EMBL" id="VIWT01000002">
    <property type="protein sequence ID" value="TWF91276.1"/>
    <property type="molecule type" value="Genomic_DNA"/>
</dbReference>
<evidence type="ECO:0000313" key="2">
    <source>
        <dbReference type="Proteomes" id="UP000317940"/>
    </source>
</evidence>
<proteinExistence type="predicted"/>
<evidence type="ECO:0008006" key="3">
    <source>
        <dbReference type="Google" id="ProtNLM"/>
    </source>
</evidence>
<dbReference type="Proteomes" id="UP000317940">
    <property type="component" value="Unassembled WGS sequence"/>
</dbReference>
<evidence type="ECO:0000313" key="1">
    <source>
        <dbReference type="EMBL" id="TWF91276.1"/>
    </source>
</evidence>
<reference evidence="1 2" key="1">
    <citation type="submission" date="2019-06" db="EMBL/GenBank/DDBJ databases">
        <title>Sequencing the genomes of 1000 actinobacteria strains.</title>
        <authorList>
            <person name="Klenk H.-P."/>
        </authorList>
    </citation>
    <scope>NUCLEOTIDE SEQUENCE [LARGE SCALE GENOMIC DNA]</scope>
    <source>
        <strain evidence="1 2">DSM 44826</strain>
    </source>
</reference>
<keyword evidence="2" id="KW-1185">Reference proteome</keyword>
<accession>A0A561TVY9</accession>
<dbReference type="AlphaFoldDB" id="A0A561TVY9"/>
<gene>
    <name evidence="1" type="ORF">FHX73_12388</name>
</gene>
<dbReference type="OrthoDB" id="4508581at2"/>
<dbReference type="SUPFAM" id="SSF48452">
    <property type="entry name" value="TPR-like"/>
    <property type="match status" value="1"/>
</dbReference>
<sequence>MLPYYYGPLDSAIDLARQARLLNRGRPTATGALATAAEARALARRGNADEARTAIAQAQDLFDRCRHGPADDAWAFPERRLYLYLSGAYTYLGDTTRARAVQQQALLLYPDDTGIDPALLNLEEAICLAQERSLSEACQLAGRTYLQVPEAHRTSILGFRAQDVIGILPTTVRSARAVRELGEILALPSGSM</sequence>
<name>A0A561TVY9_9ACTN</name>
<protein>
    <recommendedName>
        <fullName evidence="3">Tetratricopeptide repeat protein</fullName>
    </recommendedName>
</protein>
<organism evidence="1 2">
    <name type="scientific">Kitasatospora viridis</name>
    <dbReference type="NCBI Taxonomy" id="281105"/>
    <lineage>
        <taxon>Bacteria</taxon>
        <taxon>Bacillati</taxon>
        <taxon>Actinomycetota</taxon>
        <taxon>Actinomycetes</taxon>
        <taxon>Kitasatosporales</taxon>
        <taxon>Streptomycetaceae</taxon>
        <taxon>Kitasatospora</taxon>
    </lineage>
</organism>
<dbReference type="RefSeq" id="WP_145908889.1">
    <property type="nucleotide sequence ID" value="NZ_BAAAMZ010000053.1"/>
</dbReference>
<dbReference type="Gene3D" id="1.25.40.10">
    <property type="entry name" value="Tetratricopeptide repeat domain"/>
    <property type="match status" value="1"/>
</dbReference>
<comment type="caution">
    <text evidence="1">The sequence shown here is derived from an EMBL/GenBank/DDBJ whole genome shotgun (WGS) entry which is preliminary data.</text>
</comment>
<dbReference type="InterPro" id="IPR011990">
    <property type="entry name" value="TPR-like_helical_dom_sf"/>
</dbReference>